<dbReference type="Gene3D" id="3.40.50.300">
    <property type="entry name" value="P-loop containing nucleotide triphosphate hydrolases"/>
    <property type="match status" value="1"/>
</dbReference>
<accession>A0ABX1MCN1</accession>
<evidence type="ECO:0000313" key="2">
    <source>
        <dbReference type="EMBL" id="NMF66382.1"/>
    </source>
</evidence>
<proteinExistence type="predicted"/>
<dbReference type="GO" id="GO:0016301">
    <property type="term" value="F:kinase activity"/>
    <property type="evidence" value="ECO:0007669"/>
    <property type="project" value="UniProtKB-KW"/>
</dbReference>
<feature type="domain" description="NACHT" evidence="1">
    <location>
        <begin position="194"/>
        <end position="309"/>
    </location>
</feature>
<keyword evidence="2" id="KW-0418">Kinase</keyword>
<comment type="caution">
    <text evidence="2">The sequence shown here is derived from an EMBL/GenBank/DDBJ whole genome shotgun (WGS) entry which is preliminary data.</text>
</comment>
<keyword evidence="2" id="KW-0808">Transferase</keyword>
<dbReference type="PANTHER" id="PTHR46844:SF1">
    <property type="entry name" value="SLR5058 PROTEIN"/>
    <property type="match status" value="1"/>
</dbReference>
<dbReference type="PANTHER" id="PTHR46844">
    <property type="entry name" value="SLR5058 PROTEIN"/>
    <property type="match status" value="1"/>
</dbReference>
<protein>
    <submittedName>
        <fullName evidence="2">Histidine kinase</fullName>
    </submittedName>
</protein>
<evidence type="ECO:0000313" key="3">
    <source>
        <dbReference type="Proteomes" id="UP000762253"/>
    </source>
</evidence>
<reference evidence="2 3" key="1">
    <citation type="submission" date="2018-06" db="EMBL/GenBank/DDBJ databases">
        <title>Comparative genomics of Brasilonema spp. strains.</title>
        <authorList>
            <person name="Alvarenga D.O."/>
            <person name="Fiore M.F."/>
            <person name="Varani A.M."/>
        </authorList>
    </citation>
    <scope>NUCLEOTIDE SEQUENCE [LARGE SCALE GENOMIC DNA]</scope>
    <source>
        <strain evidence="2 3">UFV-OR1</strain>
    </source>
</reference>
<sequence length="788" mass="90779">MVGRSLKASQAGIIKANSALNTKFQGSRERLAADVSTTNNSKNKGITLQPIHKFFTGKTVDKPYFIGICKALELEWQEIIAESAPKNQSQPETKNQEKSSEKIYDINELMQQVRQHCCDKIQHLYSKIRLLNLQQIDVDKLYVDVYVLEKLSSVCFATIPELLKDSNLRDDFNRFGLGQRGKRSPGFEIANKYPRLMVLGKPGSGKSTFLRHLAVDCCKGQFQPDLIPILIELRSIKTASQFNLLKYVHEEFDLSDEEQTKQILKQGKVLILLDGLDEVPSQSRRDVQNHISEFSHDYYKNRFILTCRTQTTEYTLEDYFKLVEVADFNKEQVENFAQNWFATSVQTSEEGEKLKEDFIEKLRQNKQIADLAVTPILLSLTCWVFSELKDLPSRRSQLYTRGLNLLLQQWDEQRGINREFGSERYRKLLPQEKQKLLSYVAHRKFKQEQDVLFEENELQRYIAEYLKDISTEDSKQVLKAIEAQHGLFIERAQGIYSFSHLTFQEYLTAQYIIDYQQVENLVTEHLTDERWREVFLLVADLKGENAGDMLLLMQKEAQKYINTPKLQELLRWADEVTAGSAGDVNPVGKRALALAIAHTNTYANTYGYDYENTYDYDYANTYVNTYADAIANADLHAYADAIATAGFNVYANLDALDLSIVGPYEIADAIANGYADAINLTRELEKLKIFNNFNSTELIKQLEAQESHIFDEKQPQKERQKFAESLQESLLNAFNLTQEKVDLSRDEISRLENYLYANSLIIECKQAAVEVPSKIWEAIEERMLLIDK</sequence>
<name>A0ABX1MCN1_9CYAN</name>
<evidence type="ECO:0000259" key="1">
    <source>
        <dbReference type="PROSITE" id="PS50837"/>
    </source>
</evidence>
<dbReference type="InterPro" id="IPR007111">
    <property type="entry name" value="NACHT_NTPase"/>
</dbReference>
<dbReference type="InterPro" id="IPR054501">
    <property type="entry name" value="NCH2"/>
</dbReference>
<dbReference type="Pfam" id="PF22727">
    <property type="entry name" value="NCH2"/>
    <property type="match status" value="1"/>
</dbReference>
<dbReference type="InterPro" id="IPR027417">
    <property type="entry name" value="P-loop_NTPase"/>
</dbReference>
<organism evidence="2 3">
    <name type="scientific">Brasilonema octagenarum UFV-OR1</name>
    <dbReference type="NCBI Taxonomy" id="417115"/>
    <lineage>
        <taxon>Bacteria</taxon>
        <taxon>Bacillati</taxon>
        <taxon>Cyanobacteriota</taxon>
        <taxon>Cyanophyceae</taxon>
        <taxon>Nostocales</taxon>
        <taxon>Scytonemataceae</taxon>
        <taxon>Brasilonema</taxon>
        <taxon>Octagenarum group</taxon>
    </lineage>
</organism>
<dbReference type="Pfam" id="PF05729">
    <property type="entry name" value="NACHT"/>
    <property type="match status" value="1"/>
</dbReference>
<dbReference type="CDD" id="cd00267">
    <property type="entry name" value="ABC_ATPase"/>
    <property type="match status" value="1"/>
</dbReference>
<keyword evidence="3" id="KW-1185">Reference proteome</keyword>
<dbReference type="Proteomes" id="UP000762253">
    <property type="component" value="Unassembled WGS sequence"/>
</dbReference>
<dbReference type="SUPFAM" id="SSF52540">
    <property type="entry name" value="P-loop containing nucleoside triphosphate hydrolases"/>
    <property type="match status" value="1"/>
</dbReference>
<dbReference type="RefSeq" id="WP_211178693.1">
    <property type="nucleotide sequence ID" value="NZ_QMEC01000153.1"/>
</dbReference>
<dbReference type="PROSITE" id="PS50837">
    <property type="entry name" value="NACHT"/>
    <property type="match status" value="1"/>
</dbReference>
<dbReference type="EMBL" id="QMEC01000153">
    <property type="protein sequence ID" value="NMF66382.1"/>
    <property type="molecule type" value="Genomic_DNA"/>
</dbReference>
<gene>
    <name evidence="2" type="ORF">DP115_28035</name>
</gene>